<name>A0A139N3P3_STRCR</name>
<reference evidence="2 3" key="1">
    <citation type="submission" date="2016-01" db="EMBL/GenBank/DDBJ databases">
        <title>Highly variable Streptococcus oralis are common among viridans streptococci isolated from primates.</title>
        <authorList>
            <person name="Denapaite D."/>
            <person name="Rieger M."/>
            <person name="Koendgen S."/>
            <person name="Brueckner R."/>
            <person name="Ochigava I."/>
            <person name="Kappeler P."/>
            <person name="Maetz-Rensing K."/>
            <person name="Leendertz F."/>
            <person name="Hakenbeck R."/>
        </authorList>
    </citation>
    <scope>NUCLEOTIDE SEQUENCE [LARGE SCALE GENOMIC DNA]</scope>
    <source>
        <strain evidence="2 3">DD08</strain>
    </source>
</reference>
<feature type="transmembrane region" description="Helical" evidence="1">
    <location>
        <begin position="67"/>
        <end position="89"/>
    </location>
</feature>
<dbReference type="AlphaFoldDB" id="A0A139N3P3"/>
<evidence type="ECO:0000313" key="3">
    <source>
        <dbReference type="Proteomes" id="UP000070377"/>
    </source>
</evidence>
<organism evidence="2 3">
    <name type="scientific">Streptococcus cristatus</name>
    <dbReference type="NCBI Taxonomy" id="45634"/>
    <lineage>
        <taxon>Bacteria</taxon>
        <taxon>Bacillati</taxon>
        <taxon>Bacillota</taxon>
        <taxon>Bacilli</taxon>
        <taxon>Lactobacillales</taxon>
        <taxon>Streptococcaceae</taxon>
        <taxon>Streptococcus</taxon>
    </lineage>
</organism>
<protein>
    <submittedName>
        <fullName evidence="2">Uncharacterized protein</fullName>
    </submittedName>
</protein>
<comment type="caution">
    <text evidence="2">The sequence shown here is derived from an EMBL/GenBank/DDBJ whole genome shotgun (WGS) entry which is preliminary data.</text>
</comment>
<sequence>MKEISQLTFDTKYKFQVSLGTLLILLPLIFIGYIFSINKAEILFTNEQYNNFTMKSQSIVNNLQQNYEHIFCFSLLLLILSVPVGIYLITKGLSDWKKFEDLDFKKRALEIDEINKRITKAPPQAIEENIKSDSKLEQLTGEISEKNIKSYQSIENSVVRRIYETSPVNYKIVSDRILNGFLYDVIAMGQGMFDKDIIFEIKYLQNNIASSVLDSYVVKLYELSNNYSIETNRLPNKELILVTTDETFNHIDRLINMQKKRNNFSIIVLKENEIEKTNFFN</sequence>
<proteinExistence type="predicted"/>
<dbReference type="EMBL" id="LQRD01000021">
    <property type="protein sequence ID" value="KXT70620.1"/>
    <property type="molecule type" value="Genomic_DNA"/>
</dbReference>
<accession>A0A139N3P3</accession>
<evidence type="ECO:0000256" key="1">
    <source>
        <dbReference type="SAM" id="Phobius"/>
    </source>
</evidence>
<evidence type="ECO:0000313" key="2">
    <source>
        <dbReference type="EMBL" id="KXT70620.1"/>
    </source>
</evidence>
<dbReference type="Proteomes" id="UP000070377">
    <property type="component" value="Unassembled WGS sequence"/>
</dbReference>
<keyword evidence="1" id="KW-0812">Transmembrane</keyword>
<dbReference type="PATRIC" id="fig|45634.12.peg.558"/>
<dbReference type="RefSeq" id="WP_061422326.1">
    <property type="nucleotide sequence ID" value="NZ_KQ969062.1"/>
</dbReference>
<keyword evidence="1" id="KW-1133">Transmembrane helix</keyword>
<dbReference type="STRING" id="45634.SCRDD08_00538"/>
<feature type="transmembrane region" description="Helical" evidence="1">
    <location>
        <begin position="15"/>
        <end position="35"/>
    </location>
</feature>
<gene>
    <name evidence="2" type="ORF">SCRDD08_00538</name>
</gene>
<keyword evidence="1" id="KW-0472">Membrane</keyword>